<dbReference type="InterPro" id="IPR036291">
    <property type="entry name" value="NAD(P)-bd_dom_sf"/>
</dbReference>
<comment type="caution">
    <text evidence="16">The sequence shown here is derived from an EMBL/GenBank/DDBJ whole genome shotgun (WGS) entry which is preliminary data.</text>
</comment>
<dbReference type="GO" id="GO:0050661">
    <property type="term" value="F:NADP binding"/>
    <property type="evidence" value="ECO:0007669"/>
    <property type="project" value="InterPro"/>
</dbReference>
<proteinExistence type="inferred from homology"/>
<evidence type="ECO:0000256" key="9">
    <source>
        <dbReference type="ARBA" id="ARBA00023053"/>
    </source>
</evidence>
<sequence length="427" mass="46428">MAPIKAALLGFGTVGQGVYEALKTHREQLKSVLGEEVIIEAILVKDGAKKRDVDEHILVTTDFEEVLNIPDLQIVFEAIVGEEPGFTYLSKAIEKGCRVITANKVMFARHGKTLLEKAEEAGVSVGYEATTAGGTPIIRSISQLLQVNDILSVEAILNGTSNYILSNMREKGLTFEEVLRKAQELGYAEADPVNDVEGFDAFYKLMILSELSFGSSPNWDEVERKGITEVSSEQIEVFSRWGFKVKHLARIKSDRGHFTASVKPVLVDAEHPLYGVEDVQNAIMVETSLAGKVTVQGAGAGKLPTASAMVEDLTYVLQGHSGGSVARKKQSVLKADSSGRKSVVGSFVGEYAVIGPSVGFNGSDDIQLLKQDVRGDLVYLLIRCEEKTAESLKTNSDLVVYEVAGKLKPAEVKVEERDLVLQRVINL</sequence>
<comment type="catalytic activity">
    <reaction evidence="11">
        <text>L-homoserine + NADP(+) = L-aspartate 4-semialdehyde + NADPH + H(+)</text>
        <dbReference type="Rhea" id="RHEA:15761"/>
        <dbReference type="ChEBI" id="CHEBI:15378"/>
        <dbReference type="ChEBI" id="CHEBI:57476"/>
        <dbReference type="ChEBI" id="CHEBI:57783"/>
        <dbReference type="ChEBI" id="CHEBI:58349"/>
        <dbReference type="ChEBI" id="CHEBI:537519"/>
        <dbReference type="EC" id="1.1.1.3"/>
    </reaction>
    <physiologicalReaction direction="right-to-left" evidence="11">
        <dbReference type="Rhea" id="RHEA:15763"/>
    </physiologicalReaction>
</comment>
<dbReference type="Pfam" id="PF03447">
    <property type="entry name" value="NAD_binding_3"/>
    <property type="match status" value="1"/>
</dbReference>
<dbReference type="NCBIfam" id="NF004976">
    <property type="entry name" value="PRK06349.1"/>
    <property type="match status" value="1"/>
</dbReference>
<feature type="domain" description="Homoserine dehydrogenase catalytic" evidence="14">
    <location>
        <begin position="136"/>
        <end position="313"/>
    </location>
</feature>
<dbReference type="UniPathway" id="UPA00050">
    <property type="reaction ID" value="UER00063"/>
</dbReference>
<dbReference type="PROSITE" id="PS01042">
    <property type="entry name" value="HOMOSER_DHGENASE"/>
    <property type="match status" value="1"/>
</dbReference>
<keyword evidence="10 12" id="KW-0486">Methionine biosynthesis</keyword>
<dbReference type="Proteomes" id="UP000188597">
    <property type="component" value="Unassembled WGS sequence"/>
</dbReference>
<evidence type="ECO:0000256" key="5">
    <source>
        <dbReference type="ARBA" id="ARBA00013376"/>
    </source>
</evidence>
<dbReference type="EMBL" id="MQMF01000002">
    <property type="protein sequence ID" value="OOE12830.1"/>
    <property type="molecule type" value="Genomic_DNA"/>
</dbReference>
<dbReference type="SUPFAM" id="SSF55347">
    <property type="entry name" value="Glyceraldehyde-3-phosphate dehydrogenase-like, C-terminal domain"/>
    <property type="match status" value="1"/>
</dbReference>
<name>A0A1V3G8U2_9BACL</name>
<comment type="similarity">
    <text evidence="3 13">Belongs to the homoserine dehydrogenase family.</text>
</comment>
<evidence type="ECO:0000256" key="10">
    <source>
        <dbReference type="ARBA" id="ARBA00023167"/>
    </source>
</evidence>
<dbReference type="RefSeq" id="WP_077363086.1">
    <property type="nucleotide sequence ID" value="NZ_MQMF01000002.1"/>
</dbReference>
<evidence type="ECO:0000256" key="6">
    <source>
        <dbReference type="ARBA" id="ARBA00022605"/>
    </source>
</evidence>
<dbReference type="GO" id="GO:0009088">
    <property type="term" value="P:threonine biosynthetic process"/>
    <property type="evidence" value="ECO:0007669"/>
    <property type="project" value="UniProtKB-UniPathway"/>
</dbReference>
<dbReference type="GO" id="GO:0009086">
    <property type="term" value="P:methionine biosynthetic process"/>
    <property type="evidence" value="ECO:0007669"/>
    <property type="project" value="UniProtKB-KW"/>
</dbReference>
<dbReference type="SUPFAM" id="SSF51735">
    <property type="entry name" value="NAD(P)-binding Rossmann-fold domains"/>
    <property type="match status" value="1"/>
</dbReference>
<comment type="pathway">
    <text evidence="2 12">Amino-acid biosynthesis; L-methionine biosynthesis via de novo pathway; L-homoserine from L-aspartate: step 3/3.</text>
</comment>
<evidence type="ECO:0000256" key="12">
    <source>
        <dbReference type="RuleBase" id="RU000579"/>
    </source>
</evidence>
<dbReference type="OrthoDB" id="9808167at2"/>
<evidence type="ECO:0000256" key="8">
    <source>
        <dbReference type="ARBA" id="ARBA00023002"/>
    </source>
</evidence>
<evidence type="ECO:0000256" key="13">
    <source>
        <dbReference type="RuleBase" id="RU004171"/>
    </source>
</evidence>
<dbReference type="EC" id="1.1.1.3" evidence="4 12"/>
<dbReference type="PANTHER" id="PTHR43331:SF1">
    <property type="entry name" value="HOMOSERINE DEHYDROGENASE"/>
    <property type="match status" value="1"/>
</dbReference>
<keyword evidence="9" id="KW-0915">Sodium</keyword>
<dbReference type="GO" id="GO:0004412">
    <property type="term" value="F:homoserine dehydrogenase activity"/>
    <property type="evidence" value="ECO:0007669"/>
    <property type="project" value="UniProtKB-EC"/>
</dbReference>
<feature type="domain" description="Aspartate/homoserine dehydrogenase NAD-binding" evidence="15">
    <location>
        <begin position="10"/>
        <end position="127"/>
    </location>
</feature>
<dbReference type="Gene3D" id="3.30.360.10">
    <property type="entry name" value="Dihydrodipicolinate Reductase, domain 2"/>
    <property type="match status" value="1"/>
</dbReference>
<accession>A0A1V3G8U2</accession>
<evidence type="ECO:0000256" key="7">
    <source>
        <dbReference type="ARBA" id="ARBA00022697"/>
    </source>
</evidence>
<dbReference type="InterPro" id="IPR001342">
    <property type="entry name" value="HDH_cat"/>
</dbReference>
<comment type="pathway">
    <text evidence="1 12">Amino-acid biosynthesis; L-threonine biosynthesis; L-threonine from L-aspartate: step 3/5.</text>
</comment>
<evidence type="ECO:0000259" key="15">
    <source>
        <dbReference type="Pfam" id="PF03447"/>
    </source>
</evidence>
<dbReference type="Pfam" id="PF00742">
    <property type="entry name" value="Homoserine_dh"/>
    <property type="match status" value="1"/>
</dbReference>
<keyword evidence="7 12" id="KW-0791">Threonine biosynthesis</keyword>
<keyword evidence="6 12" id="KW-0028">Amino-acid biosynthesis</keyword>
<dbReference type="Gene3D" id="3.40.50.720">
    <property type="entry name" value="NAD(P)-binding Rossmann-like Domain"/>
    <property type="match status" value="1"/>
</dbReference>
<protein>
    <recommendedName>
        <fullName evidence="5 12">Homoserine dehydrogenase</fullName>
        <ecNumber evidence="4 12">1.1.1.3</ecNumber>
    </recommendedName>
</protein>
<gene>
    <name evidence="16" type="ORF">UN64_12325</name>
</gene>
<reference evidence="16 17" key="1">
    <citation type="submission" date="2016-11" db="EMBL/GenBank/DDBJ databases">
        <authorList>
            <person name="Jaros S."/>
            <person name="Januszkiewicz K."/>
            <person name="Wedrychowicz H."/>
        </authorList>
    </citation>
    <scope>NUCLEOTIDE SEQUENCE [LARGE SCALE GENOMIC DNA]</scope>
    <source>
        <strain evidence="16 17">Con a/3</strain>
    </source>
</reference>
<evidence type="ECO:0000256" key="1">
    <source>
        <dbReference type="ARBA" id="ARBA00005056"/>
    </source>
</evidence>
<dbReference type="FunFam" id="3.30.360.10:FF:000005">
    <property type="entry name" value="Homoserine dehydrogenase"/>
    <property type="match status" value="1"/>
</dbReference>
<dbReference type="InterPro" id="IPR019811">
    <property type="entry name" value="HDH_CS"/>
</dbReference>
<evidence type="ECO:0000313" key="16">
    <source>
        <dbReference type="EMBL" id="OOE12830.1"/>
    </source>
</evidence>
<dbReference type="PANTHER" id="PTHR43331">
    <property type="entry name" value="HOMOSERINE DEHYDROGENASE"/>
    <property type="match status" value="1"/>
</dbReference>
<organism evidence="16 17">
    <name type="scientific">Fictibacillus arsenicus</name>
    <dbReference type="NCBI Taxonomy" id="255247"/>
    <lineage>
        <taxon>Bacteria</taxon>
        <taxon>Bacillati</taxon>
        <taxon>Bacillota</taxon>
        <taxon>Bacilli</taxon>
        <taxon>Bacillales</taxon>
        <taxon>Fictibacillaceae</taxon>
        <taxon>Fictibacillus</taxon>
    </lineage>
</organism>
<evidence type="ECO:0000256" key="3">
    <source>
        <dbReference type="ARBA" id="ARBA00006753"/>
    </source>
</evidence>
<evidence type="ECO:0000313" key="17">
    <source>
        <dbReference type="Proteomes" id="UP000188597"/>
    </source>
</evidence>
<keyword evidence="12" id="KW-0521">NADP</keyword>
<evidence type="ECO:0000259" key="14">
    <source>
        <dbReference type="Pfam" id="PF00742"/>
    </source>
</evidence>
<evidence type="ECO:0000256" key="4">
    <source>
        <dbReference type="ARBA" id="ARBA00013213"/>
    </source>
</evidence>
<dbReference type="UniPathway" id="UPA00051">
    <property type="reaction ID" value="UER00465"/>
</dbReference>
<dbReference type="AlphaFoldDB" id="A0A1V3G8U2"/>
<keyword evidence="8 12" id="KW-0560">Oxidoreductase</keyword>
<evidence type="ECO:0000256" key="11">
    <source>
        <dbReference type="ARBA" id="ARBA00048841"/>
    </source>
</evidence>
<evidence type="ECO:0000256" key="2">
    <source>
        <dbReference type="ARBA" id="ARBA00005062"/>
    </source>
</evidence>
<dbReference type="InterPro" id="IPR005106">
    <property type="entry name" value="Asp/hSer_DH_NAD-bd"/>
</dbReference>